<dbReference type="InterPro" id="IPR011701">
    <property type="entry name" value="MFS"/>
</dbReference>
<comment type="caution">
    <text evidence="2">The sequence shown here is derived from an EMBL/GenBank/DDBJ whole genome shotgun (WGS) entry which is preliminary data.</text>
</comment>
<feature type="transmembrane region" description="Helical" evidence="1">
    <location>
        <begin position="47"/>
        <end position="67"/>
    </location>
</feature>
<protein>
    <submittedName>
        <fullName evidence="2">MFS transporter</fullName>
    </submittedName>
</protein>
<dbReference type="Pfam" id="PF07690">
    <property type="entry name" value="MFS_1"/>
    <property type="match status" value="1"/>
</dbReference>
<dbReference type="InterPro" id="IPR036259">
    <property type="entry name" value="MFS_trans_sf"/>
</dbReference>
<name>A0ABP3IS74_9ACTN</name>
<accession>A0ABP3IS74</accession>
<keyword evidence="3" id="KW-1185">Reference proteome</keyword>
<evidence type="ECO:0000313" key="3">
    <source>
        <dbReference type="Proteomes" id="UP001500879"/>
    </source>
</evidence>
<organism evidence="2 3">
    <name type="scientific">Streptomyces luteireticuli</name>
    <dbReference type="NCBI Taxonomy" id="173858"/>
    <lineage>
        <taxon>Bacteria</taxon>
        <taxon>Bacillati</taxon>
        <taxon>Actinomycetota</taxon>
        <taxon>Actinomycetes</taxon>
        <taxon>Kitasatosporales</taxon>
        <taxon>Streptomycetaceae</taxon>
        <taxon>Streptomyces</taxon>
    </lineage>
</organism>
<dbReference type="SUPFAM" id="SSF103473">
    <property type="entry name" value="MFS general substrate transporter"/>
    <property type="match status" value="1"/>
</dbReference>
<feature type="transmembrane region" description="Helical" evidence="1">
    <location>
        <begin position="105"/>
        <end position="129"/>
    </location>
</feature>
<evidence type="ECO:0000256" key="1">
    <source>
        <dbReference type="SAM" id="Phobius"/>
    </source>
</evidence>
<proteinExistence type="predicted"/>
<feature type="transmembrane region" description="Helical" evidence="1">
    <location>
        <begin position="20"/>
        <end position="41"/>
    </location>
</feature>
<reference evidence="3" key="1">
    <citation type="journal article" date="2019" name="Int. J. Syst. Evol. Microbiol.">
        <title>The Global Catalogue of Microorganisms (GCM) 10K type strain sequencing project: providing services to taxonomists for standard genome sequencing and annotation.</title>
        <authorList>
            <consortium name="The Broad Institute Genomics Platform"/>
            <consortium name="The Broad Institute Genome Sequencing Center for Infectious Disease"/>
            <person name="Wu L."/>
            <person name="Ma J."/>
        </authorList>
    </citation>
    <scope>NUCLEOTIDE SEQUENCE [LARGE SCALE GENOMIC DNA]</scope>
    <source>
        <strain evidence="3">JCM 4788</strain>
    </source>
</reference>
<dbReference type="PANTHER" id="PTHR23542:SF1">
    <property type="entry name" value="MAJOR FACILITATOR SUPERFAMILY (MFS) PROFILE DOMAIN-CONTAINING PROTEIN"/>
    <property type="match status" value="1"/>
</dbReference>
<feature type="transmembrane region" description="Helical" evidence="1">
    <location>
        <begin position="79"/>
        <end position="99"/>
    </location>
</feature>
<feature type="transmembrane region" description="Helical" evidence="1">
    <location>
        <begin position="369"/>
        <end position="389"/>
    </location>
</feature>
<gene>
    <name evidence="2" type="ORF">GCM10010357_47790</name>
</gene>
<feature type="transmembrane region" description="Helical" evidence="1">
    <location>
        <begin position="250"/>
        <end position="270"/>
    </location>
</feature>
<sequence length="419" mass="41269">MTNGYRALFRHPGTARLAAAGLLGRLPNGMLGLAFLLVLLRDTGSCAAGGAAAGLHTLTAAVSGPLWSRAADRAGPRTVLVVTGTGQTLVLTAVAGLAARTESRPALVALAAASGVLAPPLGAIMRALWSRTLADDPGAKAAAFAYESVVVDVVFVLGPSLVAGLAALGGPPLALFCAAVATAAGCLPVAASPHLGAAVVPDSPGRNRPRPLRRPAVLGVLPVGFLLLGSVSAAEVSLVAFADGADRRDAAGPLIAALAAGGVLGGLCQGGRRQEGAHARRLTVLLAALAAGWAALAACHGLWQPVAVLVPTGLLLNAAVTAQFRTLDEVAPRDALTEAFGWLNSLGAAGSSAGAAAAGAVAGPGPDPGAGFLLASGCCAAGCAVAAACRRTWRRVVPLPVSVPERPGPPGGVPSRRPR</sequence>
<keyword evidence="1" id="KW-0472">Membrane</keyword>
<feature type="transmembrane region" description="Helical" evidence="1">
    <location>
        <begin position="309"/>
        <end position="327"/>
    </location>
</feature>
<feature type="transmembrane region" description="Helical" evidence="1">
    <location>
        <begin position="216"/>
        <end position="238"/>
    </location>
</feature>
<feature type="transmembrane region" description="Helical" evidence="1">
    <location>
        <begin position="141"/>
        <end position="167"/>
    </location>
</feature>
<dbReference type="Gene3D" id="1.20.1250.20">
    <property type="entry name" value="MFS general substrate transporter like domains"/>
    <property type="match status" value="1"/>
</dbReference>
<feature type="transmembrane region" description="Helical" evidence="1">
    <location>
        <begin position="282"/>
        <end position="303"/>
    </location>
</feature>
<keyword evidence="1" id="KW-0812">Transmembrane</keyword>
<feature type="transmembrane region" description="Helical" evidence="1">
    <location>
        <begin position="339"/>
        <end position="363"/>
    </location>
</feature>
<dbReference type="Proteomes" id="UP001500879">
    <property type="component" value="Unassembled WGS sequence"/>
</dbReference>
<evidence type="ECO:0000313" key="2">
    <source>
        <dbReference type="EMBL" id="GAA0420897.1"/>
    </source>
</evidence>
<feature type="transmembrane region" description="Helical" evidence="1">
    <location>
        <begin position="173"/>
        <end position="195"/>
    </location>
</feature>
<dbReference type="RefSeq" id="WP_344027789.1">
    <property type="nucleotide sequence ID" value="NZ_BAAABX010000051.1"/>
</dbReference>
<dbReference type="PANTHER" id="PTHR23542">
    <property type="match status" value="1"/>
</dbReference>
<keyword evidence="1" id="KW-1133">Transmembrane helix</keyword>
<dbReference type="EMBL" id="BAAABX010000051">
    <property type="protein sequence ID" value="GAA0420897.1"/>
    <property type="molecule type" value="Genomic_DNA"/>
</dbReference>